<evidence type="ECO:0000313" key="3">
    <source>
        <dbReference type="EMBL" id="MDW4571712.1"/>
    </source>
</evidence>
<keyword evidence="4" id="KW-1185">Reference proteome</keyword>
<feature type="region of interest" description="Disordered" evidence="1">
    <location>
        <begin position="95"/>
        <end position="117"/>
    </location>
</feature>
<organism evidence="3 4">
    <name type="scientific">Microbacterium arthrosphaerae</name>
    <dbReference type="NCBI Taxonomy" id="792652"/>
    <lineage>
        <taxon>Bacteria</taxon>
        <taxon>Bacillati</taxon>
        <taxon>Actinomycetota</taxon>
        <taxon>Actinomycetes</taxon>
        <taxon>Micrococcales</taxon>
        <taxon>Microbacteriaceae</taxon>
        <taxon>Microbacterium</taxon>
    </lineage>
</organism>
<protein>
    <submittedName>
        <fullName evidence="3">Uncharacterized protein</fullName>
    </submittedName>
</protein>
<dbReference type="Proteomes" id="UP001283109">
    <property type="component" value="Unassembled WGS sequence"/>
</dbReference>
<evidence type="ECO:0000256" key="2">
    <source>
        <dbReference type="SAM" id="Phobius"/>
    </source>
</evidence>
<feature type="transmembrane region" description="Helical" evidence="2">
    <location>
        <begin position="60"/>
        <end position="80"/>
    </location>
</feature>
<comment type="caution">
    <text evidence="3">The sequence shown here is derived from an EMBL/GenBank/DDBJ whole genome shotgun (WGS) entry which is preliminary data.</text>
</comment>
<evidence type="ECO:0000256" key="1">
    <source>
        <dbReference type="SAM" id="MobiDB-lite"/>
    </source>
</evidence>
<feature type="transmembrane region" description="Helical" evidence="2">
    <location>
        <begin position="33"/>
        <end position="54"/>
    </location>
</feature>
<gene>
    <name evidence="3" type="ORF">R8Z58_02855</name>
</gene>
<name>A0ABU4GXA3_9MICO</name>
<dbReference type="RefSeq" id="WP_318352237.1">
    <property type="nucleotide sequence ID" value="NZ_JAWQEV010000001.1"/>
</dbReference>
<proteinExistence type="predicted"/>
<dbReference type="EMBL" id="JAWQEV010000001">
    <property type="protein sequence ID" value="MDW4571712.1"/>
    <property type="molecule type" value="Genomic_DNA"/>
</dbReference>
<reference evidence="3 4" key="1">
    <citation type="submission" date="2023-11" db="EMBL/GenBank/DDBJ databases">
        <title>Draft genome sequence of Microbacterium arthrosphaerae JCM 30492.</title>
        <authorList>
            <person name="Zhang G."/>
            <person name="Ding Y."/>
        </authorList>
    </citation>
    <scope>NUCLEOTIDE SEQUENCE [LARGE SCALE GENOMIC DNA]</scope>
    <source>
        <strain evidence="3 4">JCM 30492</strain>
    </source>
</reference>
<accession>A0ABU4GXA3</accession>
<evidence type="ECO:0000313" key="4">
    <source>
        <dbReference type="Proteomes" id="UP001283109"/>
    </source>
</evidence>
<keyword evidence="2" id="KW-0812">Transmembrane</keyword>
<keyword evidence="2" id="KW-1133">Transmembrane helix</keyword>
<keyword evidence="2" id="KW-0472">Membrane</keyword>
<feature type="transmembrane region" description="Helical" evidence="2">
    <location>
        <begin position="6"/>
        <end position="26"/>
    </location>
</feature>
<feature type="compositionally biased region" description="Low complexity" evidence="1">
    <location>
        <begin position="96"/>
        <end position="117"/>
    </location>
</feature>
<sequence>MDAWIWGAVAMALVLVVAGGIAWWLARGCVLTMVGATGAILGGVISLVTVSVMLDPDTALRAAGILTVVSGAWLLAWALAGGIRGQRLLRAEQRADAATPAPAPRTAATPGTVSPGAAAPTAAAVRARHI</sequence>